<keyword evidence="3" id="KW-1185">Reference proteome</keyword>
<dbReference type="PANTHER" id="PTHR15907">
    <property type="entry name" value="DUF614 FAMILY PROTEIN-RELATED"/>
    <property type="match status" value="1"/>
</dbReference>
<feature type="non-terminal residue" evidence="2">
    <location>
        <position position="1"/>
    </location>
</feature>
<organism evidence="2 3">
    <name type="scientific">Psilopogon haemacephalus</name>
    <name type="common">coppersmith barbet</name>
    <dbReference type="NCBI Taxonomy" id="2585815"/>
    <lineage>
        <taxon>Eukaryota</taxon>
        <taxon>Metazoa</taxon>
        <taxon>Chordata</taxon>
        <taxon>Craniata</taxon>
        <taxon>Vertebrata</taxon>
        <taxon>Euteleostomi</taxon>
        <taxon>Archelosauria</taxon>
        <taxon>Archosauria</taxon>
        <taxon>Dinosauria</taxon>
        <taxon>Saurischia</taxon>
        <taxon>Theropoda</taxon>
        <taxon>Coelurosauria</taxon>
        <taxon>Aves</taxon>
        <taxon>Neognathae</taxon>
        <taxon>Neoaves</taxon>
        <taxon>Telluraves</taxon>
        <taxon>Coraciimorphae</taxon>
        <taxon>Piciformes</taxon>
        <taxon>Megalaimidae</taxon>
        <taxon>Psilopogon</taxon>
    </lineage>
</organism>
<evidence type="ECO:0000313" key="2">
    <source>
        <dbReference type="EMBL" id="NXG52312.1"/>
    </source>
</evidence>
<accession>A0A7K9CK77</accession>
<dbReference type="Proteomes" id="UP000574528">
    <property type="component" value="Unassembled WGS sequence"/>
</dbReference>
<sequence>VAMASQKVITTQPQFAVAPQVGQWQTGILDCFSDCGICLCGMFCCLCLGSQVAGDMEECCLCGNSVALRTLYRTKYRIPGSIVNDWFAVHCCSVCSLCQLKRDIKRRKEMGIF</sequence>
<comment type="caution">
    <text evidence="2">The sequence shown here is derived from an EMBL/GenBank/DDBJ whole genome shotgun (WGS) entry which is preliminary data.</text>
</comment>
<reference evidence="2 3" key="1">
    <citation type="submission" date="2019-09" db="EMBL/GenBank/DDBJ databases">
        <title>Bird 10,000 Genomes (B10K) Project - Family phase.</title>
        <authorList>
            <person name="Zhang G."/>
        </authorList>
    </citation>
    <scope>NUCLEOTIDE SEQUENCE [LARGE SCALE GENOMIC DNA]</scope>
    <source>
        <strain evidence="2">B10K-DU-001-24</strain>
        <tissue evidence="2">Muscle</tissue>
    </source>
</reference>
<dbReference type="Pfam" id="PF04749">
    <property type="entry name" value="PLAC8"/>
    <property type="match status" value="1"/>
</dbReference>
<dbReference type="AlphaFoldDB" id="A0A7K9CK77"/>
<gene>
    <name evidence="2" type="primary">Plac8_1</name>
    <name evidence="2" type="ORF">PSIHAE_R13755</name>
</gene>
<evidence type="ECO:0000256" key="1">
    <source>
        <dbReference type="ARBA" id="ARBA00009024"/>
    </source>
</evidence>
<name>A0A7K9CK77_9PICI</name>
<dbReference type="InterPro" id="IPR006461">
    <property type="entry name" value="PLAC_motif_containing"/>
</dbReference>
<proteinExistence type="inferred from homology"/>
<dbReference type="OrthoDB" id="1045822at2759"/>
<evidence type="ECO:0000313" key="3">
    <source>
        <dbReference type="Proteomes" id="UP000574528"/>
    </source>
</evidence>
<comment type="similarity">
    <text evidence="1">Belongs to the cornifelin family.</text>
</comment>
<dbReference type="EMBL" id="VWZI01020999">
    <property type="protein sequence ID" value="NXG52312.1"/>
    <property type="molecule type" value="Genomic_DNA"/>
</dbReference>
<protein>
    <submittedName>
        <fullName evidence="2">PLAC8 protein</fullName>
    </submittedName>
</protein>
<dbReference type="NCBIfam" id="TIGR01571">
    <property type="entry name" value="A_thal_Cys_rich"/>
    <property type="match status" value="1"/>
</dbReference>
<feature type="non-terminal residue" evidence="2">
    <location>
        <position position="113"/>
    </location>
</feature>